<dbReference type="GO" id="GO:0003700">
    <property type="term" value="F:DNA-binding transcription factor activity"/>
    <property type="evidence" value="ECO:0007669"/>
    <property type="project" value="InterPro"/>
</dbReference>
<dbReference type="PROSITE" id="PS00036">
    <property type="entry name" value="BZIP_BASIC"/>
    <property type="match status" value="1"/>
</dbReference>
<dbReference type="PROSITE" id="PS50217">
    <property type="entry name" value="BZIP"/>
    <property type="match status" value="1"/>
</dbReference>
<feature type="region of interest" description="Disordered" evidence="1">
    <location>
        <begin position="354"/>
        <end position="381"/>
    </location>
</feature>
<evidence type="ECO:0000313" key="4">
    <source>
        <dbReference type="Proteomes" id="UP000298663"/>
    </source>
</evidence>
<dbReference type="InterPro" id="IPR004827">
    <property type="entry name" value="bZIP"/>
</dbReference>
<evidence type="ECO:0000313" key="3">
    <source>
        <dbReference type="EMBL" id="TKR60383.1"/>
    </source>
</evidence>
<dbReference type="Gene3D" id="1.20.5.170">
    <property type="match status" value="1"/>
</dbReference>
<accession>A0A4U5LW48</accession>
<keyword evidence="4" id="KW-1185">Reference proteome</keyword>
<protein>
    <recommendedName>
        <fullName evidence="2">BZIP domain-containing protein</fullName>
    </recommendedName>
</protein>
<proteinExistence type="predicted"/>
<dbReference type="InterPro" id="IPR046347">
    <property type="entry name" value="bZIP_sf"/>
</dbReference>
<dbReference type="CDD" id="cd14692">
    <property type="entry name" value="bZIP_ATF4"/>
    <property type="match status" value="1"/>
</dbReference>
<dbReference type="SMART" id="SM00338">
    <property type="entry name" value="BRLZ"/>
    <property type="match status" value="1"/>
</dbReference>
<sequence length="431" mass="47208">MNPKLFLPRTSPSPRLSSPTPSRGFEVVPKPRATFIEFRSAPVPRLATPSAALSGSTPRHPSQDDQLHLLLPTAPPTRAVLCRAPIACIPQSSPEFMGPAFADIATPPSPDQSSALFLTHRESTQSPSSVLWAAPRLLPPDSIVGKPVPEASYNFNSVFSVPNKQLINLPSSYPSSVSPASNVTYSPPPPPQFFYSSPPQTTLAPSPPIYSYLPVNSNSPQPQALLSDAKKRWLDNIIEETRTEIYSSRKRSFDSSSDIQECSGRKRSRQNSADSSVFEETTADLVVVGSKKYLLVPVEEESEDSGVSELEQLHGNYTDEESSYASSNADSTEASSPGLKASKRCQSLVGLSSEEVAQRKKEQNRQAAARYRKKQRESAEAGRSDLVFFEKRNKELRAMAVDLEEEIRKYKEAIIKQVAPSGRSVNLPFSS</sequence>
<feature type="compositionally biased region" description="Polar residues" evidence="1">
    <location>
        <begin position="323"/>
        <end position="335"/>
    </location>
</feature>
<comment type="caution">
    <text evidence="3">The sequence shown here is derived from an EMBL/GenBank/DDBJ whole genome shotgun (WGS) entry which is preliminary data.</text>
</comment>
<dbReference type="Proteomes" id="UP000298663">
    <property type="component" value="Unassembled WGS sequence"/>
</dbReference>
<organism evidence="3 4">
    <name type="scientific">Steinernema carpocapsae</name>
    <name type="common">Entomopathogenic nematode</name>
    <dbReference type="NCBI Taxonomy" id="34508"/>
    <lineage>
        <taxon>Eukaryota</taxon>
        <taxon>Metazoa</taxon>
        <taxon>Ecdysozoa</taxon>
        <taxon>Nematoda</taxon>
        <taxon>Chromadorea</taxon>
        <taxon>Rhabditida</taxon>
        <taxon>Tylenchina</taxon>
        <taxon>Panagrolaimomorpha</taxon>
        <taxon>Strongyloidoidea</taxon>
        <taxon>Steinernematidae</taxon>
        <taxon>Steinernema</taxon>
    </lineage>
</organism>
<dbReference type="STRING" id="34508.A0A4U5LW48"/>
<evidence type="ECO:0000256" key="1">
    <source>
        <dbReference type="SAM" id="MobiDB-lite"/>
    </source>
</evidence>
<feature type="compositionally biased region" description="Low complexity" evidence="1">
    <location>
        <begin position="7"/>
        <end position="23"/>
    </location>
</feature>
<reference evidence="3 4" key="1">
    <citation type="journal article" date="2015" name="Genome Biol.">
        <title>Comparative genomics of Steinernema reveals deeply conserved gene regulatory networks.</title>
        <authorList>
            <person name="Dillman A.R."/>
            <person name="Macchietto M."/>
            <person name="Porter C.F."/>
            <person name="Rogers A."/>
            <person name="Williams B."/>
            <person name="Antoshechkin I."/>
            <person name="Lee M.M."/>
            <person name="Goodwin Z."/>
            <person name="Lu X."/>
            <person name="Lewis E.E."/>
            <person name="Goodrich-Blair H."/>
            <person name="Stock S.P."/>
            <person name="Adams B.J."/>
            <person name="Sternberg P.W."/>
            <person name="Mortazavi A."/>
        </authorList>
    </citation>
    <scope>NUCLEOTIDE SEQUENCE [LARGE SCALE GENOMIC DNA]</scope>
    <source>
        <strain evidence="3 4">ALL</strain>
    </source>
</reference>
<name>A0A4U5LW48_STECR</name>
<feature type="region of interest" description="Disordered" evidence="1">
    <location>
        <begin position="299"/>
        <end position="341"/>
    </location>
</feature>
<feature type="domain" description="BZIP" evidence="2">
    <location>
        <begin position="354"/>
        <end position="417"/>
    </location>
</feature>
<dbReference type="EMBL" id="AZBU02000011">
    <property type="protein sequence ID" value="TKR60383.1"/>
    <property type="molecule type" value="Genomic_DNA"/>
</dbReference>
<reference evidence="3 4" key="2">
    <citation type="journal article" date="2019" name="G3 (Bethesda)">
        <title>Hybrid Assembly of the Genome of the Entomopathogenic Nematode Steinernema carpocapsae Identifies the X-Chromosome.</title>
        <authorList>
            <person name="Serra L."/>
            <person name="Macchietto M."/>
            <person name="Macias-Munoz A."/>
            <person name="McGill C.J."/>
            <person name="Rodriguez I.M."/>
            <person name="Rodriguez B."/>
            <person name="Murad R."/>
            <person name="Mortazavi A."/>
        </authorList>
    </citation>
    <scope>NUCLEOTIDE SEQUENCE [LARGE SCALE GENOMIC DNA]</scope>
    <source>
        <strain evidence="3 4">ALL</strain>
    </source>
</reference>
<dbReference type="SUPFAM" id="SSF57959">
    <property type="entry name" value="Leucine zipper domain"/>
    <property type="match status" value="1"/>
</dbReference>
<feature type="region of interest" description="Disordered" evidence="1">
    <location>
        <begin position="255"/>
        <end position="278"/>
    </location>
</feature>
<evidence type="ECO:0000259" key="2">
    <source>
        <dbReference type="PROSITE" id="PS50217"/>
    </source>
</evidence>
<dbReference type="OrthoDB" id="5847285at2759"/>
<dbReference type="AlphaFoldDB" id="A0A4U5LW48"/>
<gene>
    <name evidence="3" type="ORF">L596_027638</name>
</gene>
<feature type="region of interest" description="Disordered" evidence="1">
    <location>
        <begin position="1"/>
        <end position="26"/>
    </location>
</feature>
<dbReference type="Pfam" id="PF07716">
    <property type="entry name" value="bZIP_2"/>
    <property type="match status" value="1"/>
</dbReference>